<reference evidence="12" key="1">
    <citation type="journal article" date="2019" name="Int. J. Syst. Evol. Microbiol.">
        <title>The Global Catalogue of Microorganisms (GCM) 10K type strain sequencing project: providing services to taxonomists for standard genome sequencing and annotation.</title>
        <authorList>
            <consortium name="The Broad Institute Genomics Platform"/>
            <consortium name="The Broad Institute Genome Sequencing Center for Infectious Disease"/>
            <person name="Wu L."/>
            <person name="Ma J."/>
        </authorList>
    </citation>
    <scope>NUCLEOTIDE SEQUENCE [LARGE SCALE GENOMIC DNA]</scope>
    <source>
        <strain evidence="12">JCM 13378</strain>
    </source>
</reference>
<evidence type="ECO:0000256" key="3">
    <source>
        <dbReference type="ARBA" id="ARBA00022989"/>
    </source>
</evidence>
<dbReference type="InterPro" id="IPR004089">
    <property type="entry name" value="MCPsignal_dom"/>
</dbReference>
<dbReference type="Gene3D" id="1.10.287.950">
    <property type="entry name" value="Methyl-accepting chemotaxis protein"/>
    <property type="match status" value="1"/>
</dbReference>
<evidence type="ECO:0000256" key="8">
    <source>
        <dbReference type="SAM" id="Phobius"/>
    </source>
</evidence>
<dbReference type="SMART" id="SM01358">
    <property type="entry name" value="HBM"/>
    <property type="match status" value="1"/>
</dbReference>
<comment type="caution">
    <text evidence="11">The sequence shown here is derived from an EMBL/GenBank/DDBJ whole genome shotgun (WGS) entry which is preliminary data.</text>
</comment>
<evidence type="ECO:0000256" key="2">
    <source>
        <dbReference type="ARBA" id="ARBA00022692"/>
    </source>
</evidence>
<feature type="domain" description="HAMP" evidence="10">
    <location>
        <begin position="290"/>
        <end position="343"/>
    </location>
</feature>
<comment type="similarity">
    <text evidence="6">Belongs to the methyl-accepting chemotaxis (MCP) protein family.</text>
</comment>
<dbReference type="PANTHER" id="PTHR32089">
    <property type="entry name" value="METHYL-ACCEPTING CHEMOTAXIS PROTEIN MCPB"/>
    <property type="match status" value="1"/>
</dbReference>
<comment type="subcellular location">
    <subcellularLocation>
        <location evidence="1">Membrane</location>
        <topology evidence="1">Multi-pass membrane protein</topology>
    </subcellularLocation>
</comment>
<dbReference type="InterPro" id="IPR004090">
    <property type="entry name" value="Chemotax_Me-accpt_rcpt"/>
</dbReference>
<keyword evidence="2 8" id="KW-0812">Transmembrane</keyword>
<evidence type="ECO:0000256" key="1">
    <source>
        <dbReference type="ARBA" id="ARBA00004141"/>
    </source>
</evidence>
<dbReference type="CDD" id="cd11386">
    <property type="entry name" value="MCP_signal"/>
    <property type="match status" value="1"/>
</dbReference>
<evidence type="ECO:0000256" key="5">
    <source>
        <dbReference type="ARBA" id="ARBA00023224"/>
    </source>
</evidence>
<evidence type="ECO:0000259" key="10">
    <source>
        <dbReference type="PROSITE" id="PS50885"/>
    </source>
</evidence>
<evidence type="ECO:0000313" key="11">
    <source>
        <dbReference type="EMBL" id="GAA0376403.1"/>
    </source>
</evidence>
<dbReference type="InterPro" id="IPR003660">
    <property type="entry name" value="HAMP_dom"/>
</dbReference>
<dbReference type="EMBL" id="BAAAEI010000033">
    <property type="protein sequence ID" value="GAA0376403.1"/>
    <property type="molecule type" value="Genomic_DNA"/>
</dbReference>
<proteinExistence type="inferred from homology"/>
<evidence type="ECO:0000259" key="9">
    <source>
        <dbReference type="PROSITE" id="PS50111"/>
    </source>
</evidence>
<protein>
    <submittedName>
        <fullName evidence="11">HAMP domain-containing methyl-accepting chemotaxis protein</fullName>
    </submittedName>
</protein>
<dbReference type="PROSITE" id="PS50885">
    <property type="entry name" value="HAMP"/>
    <property type="match status" value="1"/>
</dbReference>
<dbReference type="Pfam" id="PF00015">
    <property type="entry name" value="MCPsignal"/>
    <property type="match status" value="1"/>
</dbReference>
<keyword evidence="12" id="KW-1185">Reference proteome</keyword>
<evidence type="ECO:0000256" key="4">
    <source>
        <dbReference type="ARBA" id="ARBA00023136"/>
    </source>
</evidence>
<keyword evidence="3 8" id="KW-1133">Transmembrane helix</keyword>
<accession>A0ABP3HR13</accession>
<keyword evidence="4 8" id="KW-0472">Membrane</keyword>
<dbReference type="PANTHER" id="PTHR32089:SF119">
    <property type="entry name" value="METHYL-ACCEPTING CHEMOTAXIS PROTEIN CTPL"/>
    <property type="match status" value="1"/>
</dbReference>
<organism evidence="11 12">
    <name type="scientific">Bowmanella denitrificans</name>
    <dbReference type="NCBI Taxonomy" id="366582"/>
    <lineage>
        <taxon>Bacteria</taxon>
        <taxon>Pseudomonadati</taxon>
        <taxon>Pseudomonadota</taxon>
        <taxon>Gammaproteobacteria</taxon>
        <taxon>Alteromonadales</taxon>
        <taxon>Alteromonadaceae</taxon>
        <taxon>Bowmanella</taxon>
    </lineage>
</organism>
<dbReference type="Proteomes" id="UP001501757">
    <property type="component" value="Unassembled WGS sequence"/>
</dbReference>
<keyword evidence="5 7" id="KW-0807">Transducer</keyword>
<name>A0ABP3HR13_9ALTE</name>
<dbReference type="SMART" id="SM00283">
    <property type="entry name" value="MA"/>
    <property type="match status" value="1"/>
</dbReference>
<dbReference type="InterPro" id="IPR032255">
    <property type="entry name" value="HBM"/>
</dbReference>
<dbReference type="PROSITE" id="PS50111">
    <property type="entry name" value="CHEMOTAXIS_TRANSDUC_2"/>
    <property type="match status" value="1"/>
</dbReference>
<evidence type="ECO:0000256" key="6">
    <source>
        <dbReference type="ARBA" id="ARBA00029447"/>
    </source>
</evidence>
<feature type="transmembrane region" description="Helical" evidence="8">
    <location>
        <begin position="268"/>
        <end position="289"/>
    </location>
</feature>
<dbReference type="SUPFAM" id="SSF58104">
    <property type="entry name" value="Methyl-accepting chemotaxis protein (MCP) signaling domain"/>
    <property type="match status" value="1"/>
</dbReference>
<evidence type="ECO:0000313" key="12">
    <source>
        <dbReference type="Proteomes" id="UP001501757"/>
    </source>
</evidence>
<gene>
    <name evidence="11" type="ORF">GCM10009092_45680</name>
</gene>
<evidence type="ECO:0000256" key="7">
    <source>
        <dbReference type="PROSITE-ProRule" id="PRU00284"/>
    </source>
</evidence>
<dbReference type="PRINTS" id="PR00260">
    <property type="entry name" value="CHEMTRNSDUCR"/>
</dbReference>
<feature type="domain" description="Methyl-accepting transducer" evidence="9">
    <location>
        <begin position="348"/>
        <end position="584"/>
    </location>
</feature>
<sequence>MTIKNRLFSNAAIVLVAIVLMFILSRYSSSTLSTLAQAQAEAEQLNTGMLMLRRHEKDFLARKDLKYIERFDLTLQEVQALTRSLQRYYQQFDLPDTELMQLKDTFAAYGQNMHELVEQQKTIGLDHEDGLYGALRKAVHGIEQELKRADQSALLVNMLQLRRNEKDFMLRRDLKYLQDFQANLAKLRDAIGQSNLDNANKTALQELSVVYAQGFEQLVKAEQAIGLDEKSGIRGKLRNTIQSTEEVLDAVMQRTRDEIEQAMSFNNLLVSLLTLVITVLVATLAWLIARSIIIPIQTVSHTVHRIRNENDFTLQLKVEGRNELASMAADLNLLVEAFRNVVVDINRSVSMLNDASTELAQSAEQTANDMRSQLQETDMVATAVTQMSHTIDEIATNTENTAGKARDSSSFASTGASEVQQSVVQIRDLANQLTDSASAVAELEKESQVIGAVLDVIRGIAEQTNLLALNAAIEAARAGEQGRGFAVVADEVRSLATRTQQSTEEITKTVDSLQQRTQAIVQSVDSSHGKGQQAAERASTVGELLTRITGDLNSIMEMATQVATAIEEQSCVAAEVGKNVVQIRDLAEQVNTASIHNKEASDMVAEQAANLKASVNRFKV</sequence>
<dbReference type="RefSeq" id="WP_343847672.1">
    <property type="nucleotide sequence ID" value="NZ_BAAAEI010000033.1"/>
</dbReference>